<dbReference type="Pfam" id="PF16197">
    <property type="entry name" value="KAsynt_C_assoc"/>
    <property type="match status" value="1"/>
</dbReference>
<comment type="pathway">
    <text evidence="2">Antibiotic biosynthesis.</text>
</comment>
<comment type="cofactor">
    <cofactor evidence="1">
        <name>pantetheine 4'-phosphate</name>
        <dbReference type="ChEBI" id="CHEBI:47942"/>
    </cofactor>
</comment>
<dbReference type="InterPro" id="IPR014030">
    <property type="entry name" value="Ketoacyl_synth_N"/>
</dbReference>
<evidence type="ECO:0000256" key="3">
    <source>
        <dbReference type="ARBA" id="ARBA00022450"/>
    </source>
</evidence>
<dbReference type="InterPro" id="IPR009081">
    <property type="entry name" value="PP-bd_ACP"/>
</dbReference>
<dbReference type="SMART" id="SM01294">
    <property type="entry name" value="PKS_PP_betabranch"/>
    <property type="match status" value="1"/>
</dbReference>
<dbReference type="GO" id="GO:0006633">
    <property type="term" value="P:fatty acid biosynthetic process"/>
    <property type="evidence" value="ECO:0007669"/>
    <property type="project" value="InterPro"/>
</dbReference>
<dbReference type="SMART" id="SM00822">
    <property type="entry name" value="PKS_KR"/>
    <property type="match status" value="1"/>
</dbReference>
<dbReference type="eggNOG" id="COG3321">
    <property type="taxonomic scope" value="Bacteria"/>
</dbReference>
<dbReference type="SMART" id="SM00827">
    <property type="entry name" value="PKS_AT"/>
    <property type="match status" value="1"/>
</dbReference>
<dbReference type="Gene3D" id="3.10.129.110">
    <property type="entry name" value="Polyketide synthase dehydratase"/>
    <property type="match status" value="1"/>
</dbReference>
<keyword evidence="15" id="KW-1185">Reference proteome</keyword>
<dbReference type="PROSITE" id="PS00012">
    <property type="entry name" value="PHOSPHOPANTETHEINE"/>
    <property type="match status" value="1"/>
</dbReference>
<dbReference type="SUPFAM" id="SSF53901">
    <property type="entry name" value="Thiolase-like"/>
    <property type="match status" value="1"/>
</dbReference>
<evidence type="ECO:0000256" key="5">
    <source>
        <dbReference type="ARBA" id="ARBA00022679"/>
    </source>
</evidence>
<protein>
    <submittedName>
        <fullName evidence="14">Acyl transferase domain-containing protein</fullName>
    </submittedName>
</protein>
<keyword evidence="4" id="KW-0597">Phosphoprotein</keyword>
<evidence type="ECO:0000256" key="7">
    <source>
        <dbReference type="ARBA" id="ARBA00023268"/>
    </source>
</evidence>
<dbReference type="InterPro" id="IPR016035">
    <property type="entry name" value="Acyl_Trfase/lysoPLipase"/>
</dbReference>
<dbReference type="GO" id="GO:0004312">
    <property type="term" value="F:fatty acid synthase activity"/>
    <property type="evidence" value="ECO:0007669"/>
    <property type="project" value="TreeGrafter"/>
</dbReference>
<proteinExistence type="predicted"/>
<dbReference type="InterPro" id="IPR020806">
    <property type="entry name" value="PKS_PP-bd"/>
</dbReference>
<comment type="caution">
    <text evidence="9">Lacks conserved residue(s) required for the propagation of feature annotation.</text>
</comment>
<dbReference type="SMART" id="SM00823">
    <property type="entry name" value="PKS_PP"/>
    <property type="match status" value="1"/>
</dbReference>
<feature type="domain" description="Carrier" evidence="11">
    <location>
        <begin position="1580"/>
        <end position="1655"/>
    </location>
</feature>
<dbReference type="InterPro" id="IPR020807">
    <property type="entry name" value="PKS_DH"/>
</dbReference>
<dbReference type="Pfam" id="PF08990">
    <property type="entry name" value="Docking"/>
    <property type="match status" value="1"/>
</dbReference>
<dbReference type="CDD" id="cd08956">
    <property type="entry name" value="KR_3_FAS_SDR_x"/>
    <property type="match status" value="1"/>
</dbReference>
<dbReference type="STRING" id="211114.SAMN04489726_1279"/>
<dbReference type="Pfam" id="PF22953">
    <property type="entry name" value="SpnB_Rossmann"/>
    <property type="match status" value="1"/>
</dbReference>
<dbReference type="InterPro" id="IPR036736">
    <property type="entry name" value="ACP-like_sf"/>
</dbReference>
<keyword evidence="3" id="KW-0596">Phosphopantetheine</keyword>
<evidence type="ECO:0000259" key="11">
    <source>
        <dbReference type="PROSITE" id="PS50075"/>
    </source>
</evidence>
<name>A0A1G9SNB5_ALLAB</name>
<dbReference type="Pfam" id="PF21089">
    <property type="entry name" value="PKS_DH_N"/>
    <property type="match status" value="1"/>
</dbReference>
<dbReference type="Gene3D" id="1.10.1200.10">
    <property type="entry name" value="ACP-like"/>
    <property type="match status" value="1"/>
</dbReference>
<dbReference type="PANTHER" id="PTHR43775:SF51">
    <property type="entry name" value="INACTIVE PHENOLPHTHIOCEROL SYNTHESIS POLYKETIDE SYNTHASE TYPE I PKS1-RELATED"/>
    <property type="match status" value="1"/>
</dbReference>
<evidence type="ECO:0000256" key="8">
    <source>
        <dbReference type="ARBA" id="ARBA00023315"/>
    </source>
</evidence>
<dbReference type="InterPro" id="IPR049551">
    <property type="entry name" value="PKS_DH_C"/>
</dbReference>
<dbReference type="Gene3D" id="3.40.50.720">
    <property type="entry name" value="NAD(P)-binding Rossmann-like Domain"/>
    <property type="match status" value="1"/>
</dbReference>
<dbReference type="InterPro" id="IPR014043">
    <property type="entry name" value="Acyl_transferase_dom"/>
</dbReference>
<gene>
    <name evidence="14" type="ORF">SAMN04489726_1279</name>
</gene>
<dbReference type="InterPro" id="IPR050091">
    <property type="entry name" value="PKS_NRPS_Biosynth_Enz"/>
</dbReference>
<sequence>MTDERKYLDYLKRATAELQDLRRQLREAREPVAIVGMACRFPGGVGSPEQLWDLVAGAGDAVTDFPRDRGWDIAGIYDPDPDKPGRTYTRRGGFLGGAALFDAEHFGISPREAETMDPQHRVLLECTAEAVERAGIDPASLRGSRTGVFSGVMSSYSSGHPLSMASGRVAYAFGLEGPAITVDTACSSSLVALHLAAKALNDGECSMALVGGVTVLPTPDVFVQFSRQRGLSADGRCKAFAAAADGTGFGEGVGVLVVERLSEALRNGHRVLAVLRGSAVNQDGRSNGFTAPNGPSQVRVIREALERAGLAPSEVDVIEAHGTGTTLGDPIEAQAIMATYGSDRPANRPVLLGSVKSNISHTQAAAGVAGVIKVVQAMRHGVVPPTLHVDAPSPRVDWSGDSVRLVTEMVPWPETGRARRAAVSSFGLSGTNAHVILEAPAESAQPATPHIPGALPWLLSARTEEALREQASRLKSYVDANVDVDLNDVAVALTARPAMAVRAAVLPGSRADFLSGLDVLAAGDLSAEVVRARAVAGKLAVLFSGQGSQRARMGRGLYDAYPVFAEALDAVCAAVDEHMERPVRSVVFARPDTAEAGLLDRTDYTQVAIFAVEVALYRLFESWGIRPDLLIGHSVGELAAAHVSGVWSLADAAKVVTARGRLMRELPDGGAMVAIAASESWVRERLTEGVCVAAVNGPAAVVISGEAKAVAEVAAACRAERVRTKLLRVSHAFHSELMEPMLDGFAEVLRSVSFAVPELPLVSNVTGERLTDEQACSVDYWLSHVREAVRFADGVRWLHEQGVTRFVELGPDGGLLVAAQETIAGQEEVFASALRRGTGDIEAVTTALARLHVHGVPVRWSDVLAGRPRPWLDLPTYAFQRQRYWVPADAVAGDASGFGLTAISHPLLTAATDLPGTAKFVLSGRFSLDTHAWLADNAVWNEVLTPGSAFVELAAWTGELLGCARVRELQLREPLIVPEQVAVNLRIVVEAPDERGDRVVEVYSREADSDEAEPWTSHAHAVLVADPIPPLQIGDWPPPGAVEVEVAEVYDRLAEQGYDHGPAFRALQGVWHRGDEIFAEVALTDLDADAFAVHPVLVDAVAQAMQGAAPALPLVWRGVTVHSTGARALRVRLTPVGENTYSLAAVDFSGLPVLSVESVALHPVALEEFGRVADDSLFAVEWVDAGLVVHDASDALRTGWTVLGTDDPRLTAALRPAWGDGQWHADVEALRTAMDAGAPAPALALTLCEAGTEAAQELADAWLADSRLSDSRLVVVTGDASVWGLLRSVQAEHPGRLVLVEVDDSELSHRVLPAVAGTTEPQLAIRSGRPLVPRLARVPASMGEPLGPDGTVLITGGSGALGIAVARHVVTAHGVRKLVLASRGGLLDTGVESELRELGAQVSTVTCDVTHRADVSLVLEGIPDLAAVVHAVGTPAKVDGARHLHELTQDKLLKAFVLFASFPALLGGRGLAATGAADAELASLAAQRRSAGLPAVVVARGEDTDKEALALFDLALAERTHSSVVAARLDVKALRRAYGRYDRVPPLLRGLVRLPRPRTEVSDARATALRARLAELSEDDRAREVSGLVRDHVAAVLGIADVVADKGFLDMGMDSVMAMELRNRLDAVTGLRLSATVVFDYPTPDALAGHVLDRLLPAAPANAVSDDQVRRLLAALPIARLRESGLLDPLMRLAEEPAEDVAAPVDHAAAIKEMGVDDLVRLALEGSVAKP</sequence>
<dbReference type="OrthoDB" id="9778690at2"/>
<dbReference type="InterPro" id="IPR001227">
    <property type="entry name" value="Ac_transferase_dom_sf"/>
</dbReference>
<evidence type="ECO:0000256" key="4">
    <source>
        <dbReference type="ARBA" id="ARBA00022553"/>
    </source>
</evidence>
<dbReference type="InterPro" id="IPR015083">
    <property type="entry name" value="NorB/c/GfsB-D-like_docking"/>
</dbReference>
<feature type="coiled-coil region" evidence="10">
    <location>
        <begin position="4"/>
        <end position="31"/>
    </location>
</feature>
<dbReference type="Pfam" id="PF00550">
    <property type="entry name" value="PP-binding"/>
    <property type="match status" value="1"/>
</dbReference>
<evidence type="ECO:0000259" key="13">
    <source>
        <dbReference type="PROSITE" id="PS52019"/>
    </source>
</evidence>
<dbReference type="InterPro" id="IPR013968">
    <property type="entry name" value="PKS_KR"/>
</dbReference>
<dbReference type="GO" id="GO:0004315">
    <property type="term" value="F:3-oxoacyl-[acyl-carrier-protein] synthase activity"/>
    <property type="evidence" value="ECO:0007669"/>
    <property type="project" value="InterPro"/>
</dbReference>
<dbReference type="InterPro" id="IPR006162">
    <property type="entry name" value="Ppantetheine_attach_site"/>
</dbReference>
<dbReference type="GO" id="GO:0031177">
    <property type="term" value="F:phosphopantetheine binding"/>
    <property type="evidence" value="ECO:0007669"/>
    <property type="project" value="InterPro"/>
</dbReference>
<dbReference type="InterPro" id="IPR020841">
    <property type="entry name" value="PKS_Beta-ketoAc_synthase_dom"/>
</dbReference>
<dbReference type="InterPro" id="IPR014031">
    <property type="entry name" value="Ketoacyl_synth_C"/>
</dbReference>
<evidence type="ECO:0000313" key="15">
    <source>
        <dbReference type="Proteomes" id="UP000183376"/>
    </source>
</evidence>
<reference evidence="14 15" key="1">
    <citation type="submission" date="2016-10" db="EMBL/GenBank/DDBJ databases">
        <authorList>
            <person name="de Groot N.N."/>
        </authorList>
    </citation>
    <scope>NUCLEOTIDE SEQUENCE [LARGE SCALE GENOMIC DNA]</scope>
    <source>
        <strain evidence="14 15">DSM 44149</strain>
    </source>
</reference>
<keyword evidence="5 14" id="KW-0808">Transferase</keyword>
<dbReference type="CDD" id="cd00833">
    <property type="entry name" value="PKS"/>
    <property type="match status" value="1"/>
</dbReference>
<dbReference type="InterPro" id="IPR057326">
    <property type="entry name" value="KR_dom"/>
</dbReference>
<dbReference type="InterPro" id="IPR055123">
    <property type="entry name" value="SpnB-like_Rossmann"/>
</dbReference>
<dbReference type="InterPro" id="IPR049900">
    <property type="entry name" value="PKS_mFAS_DH"/>
</dbReference>
<dbReference type="PROSITE" id="PS00606">
    <property type="entry name" value="KS3_1"/>
    <property type="match status" value="1"/>
</dbReference>
<dbReference type="Pfam" id="PF08659">
    <property type="entry name" value="KR"/>
    <property type="match status" value="1"/>
</dbReference>
<dbReference type="InterPro" id="IPR036291">
    <property type="entry name" value="NAD(P)-bd_dom_sf"/>
</dbReference>
<dbReference type="Pfam" id="PF00109">
    <property type="entry name" value="ketoacyl-synt"/>
    <property type="match status" value="1"/>
</dbReference>
<dbReference type="Gene3D" id="3.40.47.10">
    <property type="match status" value="1"/>
</dbReference>
<dbReference type="FunFam" id="3.40.366.10:FF:000002">
    <property type="entry name" value="Probable polyketide synthase 2"/>
    <property type="match status" value="1"/>
</dbReference>
<dbReference type="InterPro" id="IPR042104">
    <property type="entry name" value="PKS_dehydratase_sf"/>
</dbReference>
<dbReference type="GO" id="GO:0033068">
    <property type="term" value="P:macrolide biosynthetic process"/>
    <property type="evidence" value="ECO:0007669"/>
    <property type="project" value="UniProtKB-ARBA"/>
</dbReference>
<dbReference type="Pfam" id="PF02801">
    <property type="entry name" value="Ketoacyl-synt_C"/>
    <property type="match status" value="1"/>
</dbReference>
<keyword evidence="8" id="KW-0012">Acyltransferase</keyword>
<evidence type="ECO:0000259" key="12">
    <source>
        <dbReference type="PROSITE" id="PS52004"/>
    </source>
</evidence>
<keyword evidence="6" id="KW-0045">Antibiotic biosynthesis</keyword>
<dbReference type="PROSITE" id="PS52019">
    <property type="entry name" value="PKS_MFAS_DH"/>
    <property type="match status" value="1"/>
</dbReference>
<dbReference type="PROSITE" id="PS50075">
    <property type="entry name" value="CARRIER"/>
    <property type="match status" value="1"/>
</dbReference>
<dbReference type="Pfam" id="PF00698">
    <property type="entry name" value="Acyl_transf_1"/>
    <property type="match status" value="1"/>
</dbReference>
<dbReference type="InterPro" id="IPR016039">
    <property type="entry name" value="Thiolase-like"/>
</dbReference>
<dbReference type="SUPFAM" id="SSF55048">
    <property type="entry name" value="Probable ACP-binding domain of malonyl-CoA ACP transacylase"/>
    <property type="match status" value="1"/>
</dbReference>
<dbReference type="InterPro" id="IPR018201">
    <property type="entry name" value="Ketoacyl_synth_AS"/>
</dbReference>
<dbReference type="SMART" id="SM00825">
    <property type="entry name" value="PKS_KS"/>
    <property type="match status" value="1"/>
</dbReference>
<organism evidence="14 15">
    <name type="scientific">Allokutzneria albata</name>
    <name type="common">Kibdelosporangium albatum</name>
    <dbReference type="NCBI Taxonomy" id="211114"/>
    <lineage>
        <taxon>Bacteria</taxon>
        <taxon>Bacillati</taxon>
        <taxon>Actinomycetota</taxon>
        <taxon>Actinomycetes</taxon>
        <taxon>Pseudonocardiales</taxon>
        <taxon>Pseudonocardiaceae</taxon>
        <taxon>Allokutzneria</taxon>
    </lineage>
</organism>
<keyword evidence="7" id="KW-0511">Multifunctional enzyme</keyword>
<dbReference type="PANTHER" id="PTHR43775">
    <property type="entry name" value="FATTY ACID SYNTHASE"/>
    <property type="match status" value="1"/>
</dbReference>
<feature type="region of interest" description="N-terminal hotdog fold" evidence="9">
    <location>
        <begin position="905"/>
        <end position="1030"/>
    </location>
</feature>
<dbReference type="PROSITE" id="PS52004">
    <property type="entry name" value="KS3_2"/>
    <property type="match status" value="1"/>
</dbReference>
<dbReference type="InterPro" id="IPR032821">
    <property type="entry name" value="PKS_assoc"/>
</dbReference>
<dbReference type="SMART" id="SM00826">
    <property type="entry name" value="PKS_DH"/>
    <property type="match status" value="1"/>
</dbReference>
<dbReference type="Gene3D" id="3.30.70.3290">
    <property type="match status" value="1"/>
</dbReference>
<dbReference type="FunFam" id="3.40.47.10:FF:000019">
    <property type="entry name" value="Polyketide synthase type I"/>
    <property type="match status" value="1"/>
</dbReference>
<dbReference type="Proteomes" id="UP000183376">
    <property type="component" value="Chromosome I"/>
</dbReference>
<evidence type="ECO:0000256" key="2">
    <source>
        <dbReference type="ARBA" id="ARBA00004792"/>
    </source>
</evidence>
<evidence type="ECO:0000256" key="6">
    <source>
        <dbReference type="ARBA" id="ARBA00023194"/>
    </source>
</evidence>
<dbReference type="Gene3D" id="3.40.366.10">
    <property type="entry name" value="Malonyl-Coenzyme A Acyl Carrier Protein, domain 2"/>
    <property type="match status" value="1"/>
</dbReference>
<evidence type="ECO:0000256" key="1">
    <source>
        <dbReference type="ARBA" id="ARBA00001957"/>
    </source>
</evidence>
<dbReference type="InterPro" id="IPR049552">
    <property type="entry name" value="PKS_DH_N"/>
</dbReference>
<dbReference type="SUPFAM" id="SSF47336">
    <property type="entry name" value="ACP-like"/>
    <property type="match status" value="1"/>
</dbReference>
<keyword evidence="10" id="KW-0175">Coiled coil</keyword>
<dbReference type="EMBL" id="LT629701">
    <property type="protein sequence ID" value="SDM36894.1"/>
    <property type="molecule type" value="Genomic_DNA"/>
</dbReference>
<feature type="region of interest" description="C-terminal hotdog fold" evidence="9">
    <location>
        <begin position="1041"/>
        <end position="1206"/>
    </location>
</feature>
<dbReference type="RefSeq" id="WP_052408126.1">
    <property type="nucleotide sequence ID" value="NZ_JOEF01000038.1"/>
</dbReference>
<evidence type="ECO:0000256" key="10">
    <source>
        <dbReference type="SAM" id="Coils"/>
    </source>
</evidence>
<feature type="domain" description="Ketosynthase family 3 (KS3)" evidence="12">
    <location>
        <begin position="29"/>
        <end position="439"/>
    </location>
</feature>
<evidence type="ECO:0000256" key="9">
    <source>
        <dbReference type="PROSITE-ProRule" id="PRU01363"/>
    </source>
</evidence>
<accession>A0A1G9SNB5</accession>
<feature type="domain" description="PKS/mFAS DH" evidence="13">
    <location>
        <begin position="905"/>
        <end position="1206"/>
    </location>
</feature>
<dbReference type="SUPFAM" id="SSF51735">
    <property type="entry name" value="NAD(P)-binding Rossmann-fold domains"/>
    <property type="match status" value="2"/>
</dbReference>
<dbReference type="Pfam" id="PF14765">
    <property type="entry name" value="PS-DH"/>
    <property type="match status" value="1"/>
</dbReference>
<dbReference type="SUPFAM" id="SSF52151">
    <property type="entry name" value="FabD/lysophospholipase-like"/>
    <property type="match status" value="1"/>
</dbReference>
<evidence type="ECO:0000313" key="14">
    <source>
        <dbReference type="EMBL" id="SDM36894.1"/>
    </source>
</evidence>
<dbReference type="InterPro" id="IPR016036">
    <property type="entry name" value="Malonyl_transacylase_ACP-bd"/>
</dbReference>